<protein>
    <submittedName>
        <fullName evidence="2">Uncharacterized protein</fullName>
    </submittedName>
</protein>
<comment type="caution">
    <text evidence="2">The sequence shown here is derived from an EMBL/GenBank/DDBJ whole genome shotgun (WGS) entry which is preliminary data.</text>
</comment>
<gene>
    <name evidence="2" type="ORF">OIK42_11275</name>
</gene>
<accession>A0ABT5L4B2</accession>
<keyword evidence="1" id="KW-0812">Transmembrane</keyword>
<sequence>MGFKINFFARPIDSNYRLHWESLLIECSLGVICAVMAFYGWQTGMLLMAYPAGVVAFMCFGLVGYALVSAIGGRRKPDVK</sequence>
<dbReference type="Proteomes" id="UP001218788">
    <property type="component" value="Unassembled WGS sequence"/>
</dbReference>
<keyword evidence="1" id="KW-1133">Transmembrane helix</keyword>
<organism evidence="2 3">
    <name type="scientific">Alteromonas gilva</name>
    <dbReference type="NCBI Taxonomy" id="2987522"/>
    <lineage>
        <taxon>Bacteria</taxon>
        <taxon>Pseudomonadati</taxon>
        <taxon>Pseudomonadota</taxon>
        <taxon>Gammaproteobacteria</taxon>
        <taxon>Alteromonadales</taxon>
        <taxon>Alteromonadaceae</taxon>
        <taxon>Alteromonas/Salinimonas group</taxon>
        <taxon>Alteromonas</taxon>
    </lineage>
</organism>
<dbReference type="EMBL" id="JAQQXP010000001">
    <property type="protein sequence ID" value="MDC8831341.1"/>
    <property type="molecule type" value="Genomic_DNA"/>
</dbReference>
<dbReference type="RefSeq" id="WP_273640581.1">
    <property type="nucleotide sequence ID" value="NZ_JAQQXP010000001.1"/>
</dbReference>
<reference evidence="2 3" key="1">
    <citation type="submission" date="2022-10" db="EMBL/GenBank/DDBJ databases">
        <title>Alteromonas sp. chi3 Genome sequencing.</title>
        <authorList>
            <person name="Park S."/>
        </authorList>
    </citation>
    <scope>NUCLEOTIDE SEQUENCE [LARGE SCALE GENOMIC DNA]</scope>
    <source>
        <strain evidence="3">chi3</strain>
    </source>
</reference>
<evidence type="ECO:0000256" key="1">
    <source>
        <dbReference type="SAM" id="Phobius"/>
    </source>
</evidence>
<name>A0ABT5L4B2_9ALTE</name>
<keyword evidence="1" id="KW-0472">Membrane</keyword>
<evidence type="ECO:0000313" key="3">
    <source>
        <dbReference type="Proteomes" id="UP001218788"/>
    </source>
</evidence>
<feature type="transmembrane region" description="Helical" evidence="1">
    <location>
        <begin position="20"/>
        <end position="41"/>
    </location>
</feature>
<evidence type="ECO:0000313" key="2">
    <source>
        <dbReference type="EMBL" id="MDC8831341.1"/>
    </source>
</evidence>
<feature type="transmembrane region" description="Helical" evidence="1">
    <location>
        <begin position="47"/>
        <end position="68"/>
    </location>
</feature>
<proteinExistence type="predicted"/>
<keyword evidence="3" id="KW-1185">Reference proteome</keyword>